<dbReference type="GO" id="GO:0005737">
    <property type="term" value="C:cytoplasm"/>
    <property type="evidence" value="ECO:0007669"/>
    <property type="project" value="TreeGrafter"/>
</dbReference>
<feature type="binding site" evidence="10">
    <location>
        <position position="113"/>
    </location>
    <ligand>
        <name>4-amino-2-methyl-5-(diphosphooxymethyl)pyrimidine</name>
        <dbReference type="ChEBI" id="CHEBI:57841"/>
    </ligand>
</feature>
<feature type="binding site" evidence="10">
    <location>
        <begin position="190"/>
        <end position="191"/>
    </location>
    <ligand>
        <name>2-[(2R,5Z)-2-carboxy-4-methylthiazol-5(2H)-ylidene]ethyl phosphate</name>
        <dbReference type="ChEBI" id="CHEBI:62899"/>
    </ligand>
</feature>
<feature type="domain" description="Thiamine phosphate synthase/TenI" evidence="13">
    <location>
        <begin position="14"/>
        <end position="193"/>
    </location>
</feature>
<evidence type="ECO:0000313" key="14">
    <source>
        <dbReference type="EMBL" id="KHE93392.1"/>
    </source>
</evidence>
<dbReference type="SUPFAM" id="SSF51391">
    <property type="entry name" value="Thiamin phosphate synthase"/>
    <property type="match status" value="1"/>
</dbReference>
<comment type="catalytic activity">
    <reaction evidence="7 10 11">
        <text>4-methyl-5-(2-phosphooxyethyl)-thiazole + 4-amino-2-methyl-5-(diphosphooxymethyl)pyrimidine + H(+) = thiamine phosphate + diphosphate</text>
        <dbReference type="Rhea" id="RHEA:22328"/>
        <dbReference type="ChEBI" id="CHEBI:15378"/>
        <dbReference type="ChEBI" id="CHEBI:33019"/>
        <dbReference type="ChEBI" id="CHEBI:37575"/>
        <dbReference type="ChEBI" id="CHEBI:57841"/>
        <dbReference type="ChEBI" id="CHEBI:58296"/>
        <dbReference type="EC" id="2.5.1.3"/>
    </reaction>
</comment>
<evidence type="ECO:0000256" key="11">
    <source>
        <dbReference type="RuleBase" id="RU003826"/>
    </source>
</evidence>
<dbReference type="GO" id="GO:0000287">
    <property type="term" value="F:magnesium ion binding"/>
    <property type="evidence" value="ECO:0007669"/>
    <property type="project" value="UniProtKB-UniRule"/>
</dbReference>
<evidence type="ECO:0000256" key="7">
    <source>
        <dbReference type="ARBA" id="ARBA00047334"/>
    </source>
</evidence>
<dbReference type="GO" id="GO:0004789">
    <property type="term" value="F:thiamine-phosphate diphosphorylase activity"/>
    <property type="evidence" value="ECO:0007669"/>
    <property type="project" value="UniProtKB-UniRule"/>
</dbReference>
<evidence type="ECO:0000256" key="12">
    <source>
        <dbReference type="RuleBase" id="RU004253"/>
    </source>
</evidence>
<dbReference type="Proteomes" id="UP000030652">
    <property type="component" value="Unassembled WGS sequence"/>
</dbReference>
<dbReference type="PANTHER" id="PTHR20857:SF23">
    <property type="entry name" value="THIAMINE BIOSYNTHETIC BIFUNCTIONAL ENZYME"/>
    <property type="match status" value="1"/>
</dbReference>
<comment type="catalytic activity">
    <reaction evidence="9 10 11">
        <text>2-[(2R,5Z)-2-carboxy-4-methylthiazol-5(2H)-ylidene]ethyl phosphate + 4-amino-2-methyl-5-(diphosphooxymethyl)pyrimidine + 2 H(+) = thiamine phosphate + CO2 + diphosphate</text>
        <dbReference type="Rhea" id="RHEA:47844"/>
        <dbReference type="ChEBI" id="CHEBI:15378"/>
        <dbReference type="ChEBI" id="CHEBI:16526"/>
        <dbReference type="ChEBI" id="CHEBI:33019"/>
        <dbReference type="ChEBI" id="CHEBI:37575"/>
        <dbReference type="ChEBI" id="CHEBI:57841"/>
        <dbReference type="ChEBI" id="CHEBI:62899"/>
        <dbReference type="EC" id="2.5.1.3"/>
    </reaction>
</comment>
<comment type="pathway">
    <text evidence="2 10 12">Cofactor biosynthesis; thiamine diphosphate biosynthesis; thiamine phosphate from 4-amino-2-methyl-5-diphosphomethylpyrimidine and 4-methyl-5-(2-phosphoethyl)-thiazole: step 1/1.</text>
</comment>
<dbReference type="CDD" id="cd00564">
    <property type="entry name" value="TMP_TenI"/>
    <property type="match status" value="1"/>
</dbReference>
<feature type="binding site" evidence="10">
    <location>
        <position position="74"/>
    </location>
    <ligand>
        <name>4-amino-2-methyl-5-(diphosphooxymethyl)pyrimidine</name>
        <dbReference type="ChEBI" id="CHEBI:57841"/>
    </ligand>
</feature>
<dbReference type="EMBL" id="JRYO01000058">
    <property type="protein sequence ID" value="KHE93392.1"/>
    <property type="molecule type" value="Genomic_DNA"/>
</dbReference>
<dbReference type="PATRIC" id="fig|237368.3.peg.889"/>
<dbReference type="GO" id="GO:0009228">
    <property type="term" value="P:thiamine biosynthetic process"/>
    <property type="evidence" value="ECO:0007669"/>
    <property type="project" value="UniProtKB-KW"/>
</dbReference>
<dbReference type="InterPro" id="IPR013785">
    <property type="entry name" value="Aldolase_TIM"/>
</dbReference>
<gene>
    <name evidence="14" type="primary">thiC</name>
    <name evidence="10" type="synonym">thiE</name>
    <name evidence="14" type="ORF">SCABRO_00818</name>
</gene>
<dbReference type="EC" id="2.5.1.3" evidence="10"/>
<feature type="binding site" evidence="10">
    <location>
        <position position="75"/>
    </location>
    <ligand>
        <name>Mg(2+)</name>
        <dbReference type="ChEBI" id="CHEBI:18420"/>
    </ligand>
</feature>
<dbReference type="InterPro" id="IPR034291">
    <property type="entry name" value="TMP_synthase"/>
</dbReference>
<comment type="catalytic activity">
    <reaction evidence="8 10 11">
        <text>2-(2-carboxy-4-methylthiazol-5-yl)ethyl phosphate + 4-amino-2-methyl-5-(diphosphooxymethyl)pyrimidine + 2 H(+) = thiamine phosphate + CO2 + diphosphate</text>
        <dbReference type="Rhea" id="RHEA:47848"/>
        <dbReference type="ChEBI" id="CHEBI:15378"/>
        <dbReference type="ChEBI" id="CHEBI:16526"/>
        <dbReference type="ChEBI" id="CHEBI:33019"/>
        <dbReference type="ChEBI" id="CHEBI:37575"/>
        <dbReference type="ChEBI" id="CHEBI:57841"/>
        <dbReference type="ChEBI" id="CHEBI:62890"/>
        <dbReference type="EC" id="2.5.1.3"/>
    </reaction>
</comment>
<sequence>MRTMSDSASGLDFVLITDRKVCGKKLTDIIEQAIEGGVGTVQLREKDLNTSDLYSLAKEIREITEKKGANLIINDRVDIAIAVDADGVHLGWKSLEIDMVRRMIGRDKIIGFSAHSLNEAEIAENSGADYVTISPIFDTLNKDYFIKPLGVGEIRKIKTKINIPVVALGGINENNVNEVLKNGADGIAVISAILLSGSPKQTVTRICGEMKKIRSESGNKTLIGS</sequence>
<feature type="binding site" evidence="10">
    <location>
        <begin position="42"/>
        <end position="46"/>
    </location>
    <ligand>
        <name>4-amino-2-methyl-5-(diphosphooxymethyl)pyrimidine</name>
        <dbReference type="ChEBI" id="CHEBI:57841"/>
    </ligand>
</feature>
<evidence type="ECO:0000313" key="15">
    <source>
        <dbReference type="Proteomes" id="UP000030652"/>
    </source>
</evidence>
<evidence type="ECO:0000256" key="3">
    <source>
        <dbReference type="ARBA" id="ARBA00022679"/>
    </source>
</evidence>
<dbReference type="InterPro" id="IPR022998">
    <property type="entry name" value="ThiamineP_synth_TenI"/>
</dbReference>
<protein>
    <recommendedName>
        <fullName evidence="10">Thiamine-phosphate synthase</fullName>
        <shortName evidence="10">TP synthase</shortName>
        <shortName evidence="10">TPS</shortName>
        <ecNumber evidence="10">2.5.1.3</ecNumber>
    </recommendedName>
    <alternativeName>
        <fullName evidence="10">Thiamine-phosphate pyrophosphorylase</fullName>
        <shortName evidence="10">TMP pyrophosphorylase</shortName>
        <shortName evidence="10">TMP-PPase</shortName>
    </alternativeName>
</protein>
<reference evidence="14 15" key="1">
    <citation type="submission" date="2014-10" db="EMBL/GenBank/DDBJ databases">
        <title>Draft genome of anammox bacterium scalindua brodae, obtained using differential coverage binning of sequence data from two enrichment reactors.</title>
        <authorList>
            <person name="Speth D.R."/>
            <person name="Russ L."/>
            <person name="Kartal B."/>
            <person name="Op den Camp H.J."/>
            <person name="Dutilh B.E."/>
            <person name="Jetten M.S."/>
        </authorList>
    </citation>
    <scope>NUCLEOTIDE SEQUENCE [LARGE SCALE GENOMIC DNA]</scope>
    <source>
        <strain evidence="14">RU1</strain>
    </source>
</reference>
<dbReference type="HAMAP" id="MF_00097">
    <property type="entry name" value="TMP_synthase"/>
    <property type="match status" value="1"/>
</dbReference>
<organism evidence="14 15">
    <name type="scientific">Candidatus Scalindua brodae</name>
    <dbReference type="NCBI Taxonomy" id="237368"/>
    <lineage>
        <taxon>Bacteria</taxon>
        <taxon>Pseudomonadati</taxon>
        <taxon>Planctomycetota</taxon>
        <taxon>Candidatus Brocadiia</taxon>
        <taxon>Candidatus Brocadiales</taxon>
        <taxon>Candidatus Scalinduaceae</taxon>
        <taxon>Candidatus Scalindua</taxon>
    </lineage>
</organism>
<evidence type="ECO:0000256" key="4">
    <source>
        <dbReference type="ARBA" id="ARBA00022723"/>
    </source>
</evidence>
<evidence type="ECO:0000256" key="1">
    <source>
        <dbReference type="ARBA" id="ARBA00003814"/>
    </source>
</evidence>
<comment type="caution">
    <text evidence="14">The sequence shown here is derived from an EMBL/GenBank/DDBJ whole genome shotgun (WGS) entry which is preliminary data.</text>
</comment>
<dbReference type="PANTHER" id="PTHR20857">
    <property type="entry name" value="THIAMINE-PHOSPHATE PYROPHOSPHORYLASE"/>
    <property type="match status" value="1"/>
</dbReference>
<comment type="similarity">
    <text evidence="10 11">Belongs to the thiamine-phosphate synthase family.</text>
</comment>
<dbReference type="InterPro" id="IPR036206">
    <property type="entry name" value="ThiamineP_synth_sf"/>
</dbReference>
<evidence type="ECO:0000256" key="10">
    <source>
        <dbReference type="HAMAP-Rule" id="MF_00097"/>
    </source>
</evidence>
<feature type="binding site" evidence="10">
    <location>
        <position position="170"/>
    </location>
    <ligand>
        <name>2-[(2R,5Z)-2-carboxy-4-methylthiazol-5(2H)-ylidene]ethyl phosphate</name>
        <dbReference type="ChEBI" id="CHEBI:62899"/>
    </ligand>
</feature>
<evidence type="ECO:0000256" key="6">
    <source>
        <dbReference type="ARBA" id="ARBA00022977"/>
    </source>
</evidence>
<comment type="cofactor">
    <cofactor evidence="10">
        <name>Mg(2+)</name>
        <dbReference type="ChEBI" id="CHEBI:18420"/>
    </cofactor>
    <text evidence="10">Binds 1 Mg(2+) ion per subunit.</text>
</comment>
<name>A0A0B0EK29_9BACT</name>
<dbReference type="Gene3D" id="3.20.20.70">
    <property type="entry name" value="Aldolase class I"/>
    <property type="match status" value="1"/>
</dbReference>
<evidence type="ECO:0000256" key="8">
    <source>
        <dbReference type="ARBA" id="ARBA00047851"/>
    </source>
</evidence>
<keyword evidence="3 10" id="KW-0808">Transferase</keyword>
<dbReference type="Pfam" id="PF02581">
    <property type="entry name" value="TMP-TENI"/>
    <property type="match status" value="1"/>
</dbReference>
<comment type="caution">
    <text evidence="10">Lacks conserved residue(s) required for the propagation of feature annotation.</text>
</comment>
<keyword evidence="5 10" id="KW-0460">Magnesium</keyword>
<proteinExistence type="inferred from homology"/>
<accession>A0A0B0EK29</accession>
<evidence type="ECO:0000256" key="2">
    <source>
        <dbReference type="ARBA" id="ARBA00005165"/>
    </source>
</evidence>
<evidence type="ECO:0000259" key="13">
    <source>
        <dbReference type="Pfam" id="PF02581"/>
    </source>
</evidence>
<dbReference type="FunFam" id="3.20.20.70:FF:000096">
    <property type="entry name" value="Thiamine-phosphate synthase"/>
    <property type="match status" value="1"/>
</dbReference>
<evidence type="ECO:0000256" key="5">
    <source>
        <dbReference type="ARBA" id="ARBA00022842"/>
    </source>
</evidence>
<dbReference type="eggNOG" id="COG0352">
    <property type="taxonomic scope" value="Bacteria"/>
</dbReference>
<dbReference type="AlphaFoldDB" id="A0A0B0EK29"/>
<dbReference type="NCBIfam" id="TIGR00693">
    <property type="entry name" value="thiE"/>
    <property type="match status" value="1"/>
</dbReference>
<comment type="function">
    <text evidence="1 10">Condenses 4-methyl-5-(beta-hydroxyethyl)thiazole monophosphate (THZ-P) and 2-methyl-4-amino-5-hydroxymethyl pyrimidine pyrophosphate (HMP-PP) to form thiamine monophosphate (TMP).</text>
</comment>
<dbReference type="GO" id="GO:0009229">
    <property type="term" value="P:thiamine diphosphate biosynthetic process"/>
    <property type="evidence" value="ECO:0007669"/>
    <property type="project" value="UniProtKB-UniRule"/>
</dbReference>
<dbReference type="UniPathway" id="UPA00060">
    <property type="reaction ID" value="UER00141"/>
</dbReference>
<feature type="binding site" evidence="10">
    <location>
        <position position="142"/>
    </location>
    <ligand>
        <name>4-amino-2-methyl-5-(diphosphooxymethyl)pyrimidine</name>
        <dbReference type="ChEBI" id="CHEBI:57841"/>
    </ligand>
</feature>
<evidence type="ECO:0000256" key="9">
    <source>
        <dbReference type="ARBA" id="ARBA00047883"/>
    </source>
</evidence>
<keyword evidence="4 10" id="KW-0479">Metal-binding</keyword>
<keyword evidence="6 10" id="KW-0784">Thiamine biosynthesis</keyword>